<feature type="region of interest" description="Disordered" evidence="1">
    <location>
        <begin position="103"/>
        <end position="140"/>
    </location>
</feature>
<sequence>MPEFKNKLICSEFVVPKIVMSRVSDNSACTQSPSIETNNSTSTGCTCAPEIVETGRKKFDLTSNSSNCEKRPRENSYLSSPEIKCSPSPCVFDSSCTISRRRSQECGRSPSRTPSPSDSLNASPRYHRRSSNHCNSRRGSTITATGYEQYQKSLLEVPSNADYGDASSDDLSSEWDSDVPDVIQVQEHKKLRKGILVQEINCKSWKCQNNSTIGYSRAKNLLENANDE</sequence>
<dbReference type="EMBL" id="VTPC01000475">
    <property type="protein sequence ID" value="KAF2905669.1"/>
    <property type="molecule type" value="Genomic_DNA"/>
</dbReference>
<evidence type="ECO:0000313" key="3">
    <source>
        <dbReference type="Proteomes" id="UP000801492"/>
    </source>
</evidence>
<accession>A0A8K0GMK5</accession>
<dbReference type="Proteomes" id="UP000801492">
    <property type="component" value="Unassembled WGS sequence"/>
</dbReference>
<feature type="compositionally biased region" description="Low complexity" evidence="1">
    <location>
        <begin position="108"/>
        <end position="119"/>
    </location>
</feature>
<proteinExistence type="predicted"/>
<gene>
    <name evidence="2" type="ORF">ILUMI_00508</name>
</gene>
<protein>
    <submittedName>
        <fullName evidence="2">Uncharacterized protein</fullName>
    </submittedName>
</protein>
<name>A0A8K0GMK5_IGNLU</name>
<evidence type="ECO:0000256" key="1">
    <source>
        <dbReference type="SAM" id="MobiDB-lite"/>
    </source>
</evidence>
<organism evidence="2 3">
    <name type="scientific">Ignelater luminosus</name>
    <name type="common">Cucubano</name>
    <name type="synonym">Pyrophorus luminosus</name>
    <dbReference type="NCBI Taxonomy" id="2038154"/>
    <lineage>
        <taxon>Eukaryota</taxon>
        <taxon>Metazoa</taxon>
        <taxon>Ecdysozoa</taxon>
        <taxon>Arthropoda</taxon>
        <taxon>Hexapoda</taxon>
        <taxon>Insecta</taxon>
        <taxon>Pterygota</taxon>
        <taxon>Neoptera</taxon>
        <taxon>Endopterygota</taxon>
        <taxon>Coleoptera</taxon>
        <taxon>Polyphaga</taxon>
        <taxon>Elateriformia</taxon>
        <taxon>Elateroidea</taxon>
        <taxon>Elateridae</taxon>
        <taxon>Agrypninae</taxon>
        <taxon>Pyrophorini</taxon>
        <taxon>Ignelater</taxon>
    </lineage>
</organism>
<evidence type="ECO:0000313" key="2">
    <source>
        <dbReference type="EMBL" id="KAF2905669.1"/>
    </source>
</evidence>
<dbReference type="AlphaFoldDB" id="A0A8K0GMK5"/>
<keyword evidence="3" id="KW-1185">Reference proteome</keyword>
<reference evidence="2" key="1">
    <citation type="submission" date="2019-08" db="EMBL/GenBank/DDBJ databases">
        <title>The genome of the North American firefly Photinus pyralis.</title>
        <authorList>
            <consortium name="Photinus pyralis genome working group"/>
            <person name="Fallon T.R."/>
            <person name="Sander Lower S.E."/>
            <person name="Weng J.-K."/>
        </authorList>
    </citation>
    <scope>NUCLEOTIDE SEQUENCE</scope>
    <source>
        <strain evidence="2">TRF0915ILg1</strain>
        <tissue evidence="2">Whole body</tissue>
    </source>
</reference>
<comment type="caution">
    <text evidence="2">The sequence shown here is derived from an EMBL/GenBank/DDBJ whole genome shotgun (WGS) entry which is preliminary data.</text>
</comment>